<keyword evidence="2" id="KW-1185">Reference proteome</keyword>
<evidence type="ECO:0000313" key="1">
    <source>
        <dbReference type="EMBL" id="EFA42983.1"/>
    </source>
</evidence>
<dbReference type="OrthoDB" id="1493025at2"/>
<name>D1Q084_9BACT</name>
<dbReference type="AlphaFoldDB" id="D1Q084"/>
<organism evidence="1 2">
    <name type="scientific">Hallella bergensis DSM 17361</name>
    <dbReference type="NCBI Taxonomy" id="585502"/>
    <lineage>
        <taxon>Bacteria</taxon>
        <taxon>Pseudomonadati</taxon>
        <taxon>Bacteroidota</taxon>
        <taxon>Bacteroidia</taxon>
        <taxon>Bacteroidales</taxon>
        <taxon>Prevotellaceae</taxon>
        <taxon>Hallella</taxon>
    </lineage>
</organism>
<accession>D1Q084</accession>
<comment type="caution">
    <text evidence="1">The sequence shown here is derived from an EMBL/GenBank/DDBJ whole genome shotgun (WGS) entry which is preliminary data.</text>
</comment>
<dbReference type="EMBL" id="ACKS01000107">
    <property type="protein sequence ID" value="EFA42983.1"/>
    <property type="molecule type" value="Genomic_DNA"/>
</dbReference>
<sequence>MNKDKMIEWIGTHHVGVSSKTMWVALMEIPNITPNSSNYDVPHDADDFSRCYDLYRFAKLDLNDLRKIEKVFPYWKPIIDVWSNLATAYIGMCYERVYDILQSKHDEVMRLKGSKKVSANCWKRL</sequence>
<dbReference type="eggNOG" id="ENOG5033GTR">
    <property type="taxonomic scope" value="Bacteria"/>
</dbReference>
<dbReference type="Proteomes" id="UP000003160">
    <property type="component" value="Unassembled WGS sequence"/>
</dbReference>
<proteinExistence type="predicted"/>
<protein>
    <submittedName>
        <fullName evidence="1">Uncharacterized protein</fullName>
    </submittedName>
</protein>
<reference evidence="1 2" key="1">
    <citation type="submission" date="2009-10" db="EMBL/GenBank/DDBJ databases">
        <authorList>
            <person name="Qin X."/>
            <person name="Bachman B."/>
            <person name="Battles P."/>
            <person name="Bell A."/>
            <person name="Bess C."/>
            <person name="Bickham C."/>
            <person name="Chaboub L."/>
            <person name="Chen D."/>
            <person name="Coyle M."/>
            <person name="Deiros D.R."/>
            <person name="Dinh H."/>
            <person name="Forbes L."/>
            <person name="Fowler G."/>
            <person name="Francisco L."/>
            <person name="Fu Q."/>
            <person name="Gubbala S."/>
            <person name="Hale W."/>
            <person name="Han Y."/>
            <person name="Hemphill L."/>
            <person name="Highlander S.K."/>
            <person name="Hirani K."/>
            <person name="Hogues M."/>
            <person name="Jackson L."/>
            <person name="Jakkamsetti A."/>
            <person name="Javaid M."/>
            <person name="Jiang H."/>
            <person name="Korchina V."/>
            <person name="Kovar C."/>
            <person name="Lara F."/>
            <person name="Lee S."/>
            <person name="Mata R."/>
            <person name="Mathew T."/>
            <person name="Moen C."/>
            <person name="Morales K."/>
            <person name="Munidasa M."/>
            <person name="Nazareth L."/>
            <person name="Ngo R."/>
            <person name="Nguyen L."/>
            <person name="Okwuonu G."/>
            <person name="Ongeri F."/>
            <person name="Patil S."/>
            <person name="Petrosino J."/>
            <person name="Pham C."/>
            <person name="Pham P."/>
            <person name="Pu L.-L."/>
            <person name="Puazo M."/>
            <person name="Raj R."/>
            <person name="Reid J."/>
            <person name="Rouhana J."/>
            <person name="Saada N."/>
            <person name="Shang Y."/>
            <person name="Simmons D."/>
            <person name="Thornton R."/>
            <person name="Warren J."/>
            <person name="Weissenberger G."/>
            <person name="Zhang J."/>
            <person name="Zhang L."/>
            <person name="Zhou C."/>
            <person name="Zhu D."/>
            <person name="Muzny D."/>
            <person name="Worley K."/>
            <person name="Gibbs R."/>
        </authorList>
    </citation>
    <scope>NUCLEOTIDE SEQUENCE [LARGE SCALE GENOMIC DNA]</scope>
    <source>
        <strain evidence="1 2">DSM 17361</strain>
    </source>
</reference>
<evidence type="ECO:0000313" key="2">
    <source>
        <dbReference type="Proteomes" id="UP000003160"/>
    </source>
</evidence>
<dbReference type="RefSeq" id="WP_007175014.1">
    <property type="nucleotide sequence ID" value="NZ_GG704783.1"/>
</dbReference>
<dbReference type="HOGENOM" id="CLU_1990627_0_0_10"/>
<gene>
    <name evidence="1" type="ORF">HMPREF0645_2619</name>
</gene>